<dbReference type="Gene3D" id="1.25.40.20">
    <property type="entry name" value="Ankyrin repeat-containing domain"/>
    <property type="match status" value="1"/>
</dbReference>
<dbReference type="EMBL" id="VYYT01000776">
    <property type="protein sequence ID" value="KAK2729676.1"/>
    <property type="molecule type" value="Genomic_DNA"/>
</dbReference>
<sequence>MWHGALEVVTKDPEMREALLQFEDLLHNHIKQEKASTPQPKTSLEHDARSVEEALSLVDRTLQDKSKAQKAMETTLGIFTVVKGLGSFVGSMLSECPPAALAWAGVCVCIPIITAPIEQHQSMIKGLRYIYARSPAYFDLTGNLLQDGDLSSDFSNSISINIQPLYETILKYIIFSICSVHRGKFRHFWRAISGQTQWKELLEDVEKAEKNALRNIRTIHGSKLLAVTRDLTATYTSIIHRGDEQRRRDFLYSLKGMDYPARLNNTQRRLDGTCQWFRKHSGFTRWLSNSESLLLVSAGAGCGKSVLAKYLIEELLYEEDDTVTICYFFFKDDTEARSCLNASKAILHALLEANPTFVDACMQGLPSNLNNISDTDVWNAFDRFSRVQGMGKIVCVLDALDESNPHERDGFINRLKDYVAKNHRTPRARFVVTTRGYPQIINLFHSFSSSKVDLDGDGDEEKRQIQEEIGIVMDHRLNNLENTMPDASISLRETIRDELAKNGTEQRTYLWMHLMFDCIKKTRRHSPREWLELLQNLPDSVDEAYEKLLQSVTPPAREKVRTLLALILAAERPLTIAELCIAVTCRIDTLESRTFDPEYVANEHDFGVWIRWECGSFVTLYDGKAFLIHQTAKEFLLDKTVTNHGYWQGSMTEHVIHKYMAESCISFLSIGKFRLQEYINLQAKTSGTGSDVFGNILAEALAFEPFVIYSAVNWIYHFQKCQQLLLPDCQVVDVGEEFFDLYLNLFIQKEGGSYRSRGEWTQRAWYCIMMATKPAQVFPDLDEKKQIHRLLWLKSFTVSNIACLFDHRRLLASALDVLEEDTNHMTGDNSFQPTESEYSLLLPHFAACGSSSWCLNDLQARGYSMDLQDGDGQTPLHKAMLQGNAQIIEMLFKADASKTTEDNWSRTPLIYGIMVHANWARKYIASASKDESEMRSLLYFSVIAELPDFLDLISRDDRRLLVSGLRDPSGGEYDRLFQKALLIARSRCAISQMHSMKADLGFLYGNSATALHLSVRKEERIFTMIFLVEHRDDMVYAIDGSGNTPLHMATQANNVLAIAHLLFHTRVRAAHKNLPGEGGDTPLHMASRMGHREAAEILMSAGVDVDIRNDDGLTALELDRPAGLGVGPAELIRNRGATDMMHARFLESH</sequence>
<organism evidence="4 5">
    <name type="scientific">Colletotrichum kahawae</name>
    <name type="common">Coffee berry disease fungus</name>
    <dbReference type="NCBI Taxonomy" id="34407"/>
    <lineage>
        <taxon>Eukaryota</taxon>
        <taxon>Fungi</taxon>
        <taxon>Dikarya</taxon>
        <taxon>Ascomycota</taxon>
        <taxon>Pezizomycotina</taxon>
        <taxon>Sordariomycetes</taxon>
        <taxon>Hypocreomycetidae</taxon>
        <taxon>Glomerellales</taxon>
        <taxon>Glomerellaceae</taxon>
        <taxon>Colletotrichum</taxon>
        <taxon>Colletotrichum gloeosporioides species complex</taxon>
    </lineage>
</organism>
<dbReference type="AlphaFoldDB" id="A0AAE0CXW7"/>
<accession>A0AAE0CXW7</accession>
<dbReference type="PROSITE" id="PS50088">
    <property type="entry name" value="ANK_REPEAT"/>
    <property type="match status" value="2"/>
</dbReference>
<feature type="repeat" description="ANK" evidence="2">
    <location>
        <begin position="871"/>
        <end position="903"/>
    </location>
</feature>
<dbReference type="InterPro" id="IPR056884">
    <property type="entry name" value="NPHP3-like_N"/>
</dbReference>
<dbReference type="Gene3D" id="3.40.50.300">
    <property type="entry name" value="P-loop containing nucleotide triphosphate hydrolases"/>
    <property type="match status" value="1"/>
</dbReference>
<dbReference type="InterPro" id="IPR036770">
    <property type="entry name" value="Ankyrin_rpt-contain_sf"/>
</dbReference>
<dbReference type="InterPro" id="IPR002110">
    <property type="entry name" value="Ankyrin_rpt"/>
</dbReference>
<dbReference type="Pfam" id="PF12796">
    <property type="entry name" value="Ank_2"/>
    <property type="match status" value="1"/>
</dbReference>
<dbReference type="SUPFAM" id="SSF48403">
    <property type="entry name" value="Ankyrin repeat"/>
    <property type="match status" value="1"/>
</dbReference>
<dbReference type="InterPro" id="IPR027417">
    <property type="entry name" value="P-loop_NTPase"/>
</dbReference>
<evidence type="ECO:0000256" key="2">
    <source>
        <dbReference type="PROSITE-ProRule" id="PRU00023"/>
    </source>
</evidence>
<dbReference type="Proteomes" id="UP001281614">
    <property type="component" value="Unassembled WGS sequence"/>
</dbReference>
<dbReference type="Pfam" id="PF00023">
    <property type="entry name" value="Ank"/>
    <property type="match status" value="1"/>
</dbReference>
<keyword evidence="2" id="KW-0040">ANK repeat</keyword>
<comment type="caution">
    <text evidence="4">The sequence shown here is derived from an EMBL/GenBank/DDBJ whole genome shotgun (WGS) entry which is preliminary data.</text>
</comment>
<dbReference type="InterPro" id="IPR031359">
    <property type="entry name" value="NACHT_N"/>
</dbReference>
<dbReference type="SUPFAM" id="SSF52540">
    <property type="entry name" value="P-loop containing nucleoside triphosphate hydrolases"/>
    <property type="match status" value="1"/>
</dbReference>
<dbReference type="PROSITE" id="PS50297">
    <property type="entry name" value="ANK_REP_REGION"/>
    <property type="match status" value="2"/>
</dbReference>
<dbReference type="Pfam" id="PF24883">
    <property type="entry name" value="NPHP3_N"/>
    <property type="match status" value="1"/>
</dbReference>
<keyword evidence="1" id="KW-0677">Repeat</keyword>
<evidence type="ECO:0000313" key="4">
    <source>
        <dbReference type="EMBL" id="KAK2729676.1"/>
    </source>
</evidence>
<dbReference type="InterPro" id="IPR007111">
    <property type="entry name" value="NACHT_NTPase"/>
</dbReference>
<name>A0AAE0CXW7_COLKA</name>
<dbReference type="PROSITE" id="PS50837">
    <property type="entry name" value="NACHT"/>
    <property type="match status" value="1"/>
</dbReference>
<gene>
    <name evidence="4" type="ORF">CKAH01_02650</name>
</gene>
<reference evidence="4" key="1">
    <citation type="submission" date="2023-02" db="EMBL/GenBank/DDBJ databases">
        <title>Colletotrichum kahawae CIFC_Que2 genome sequencing and assembly.</title>
        <authorList>
            <person name="Baroncelli R."/>
        </authorList>
    </citation>
    <scope>NUCLEOTIDE SEQUENCE</scope>
    <source>
        <strain evidence="4">CIFC_Que2</strain>
    </source>
</reference>
<evidence type="ECO:0000259" key="3">
    <source>
        <dbReference type="PROSITE" id="PS50837"/>
    </source>
</evidence>
<evidence type="ECO:0000313" key="5">
    <source>
        <dbReference type="Proteomes" id="UP001281614"/>
    </source>
</evidence>
<evidence type="ECO:0000256" key="1">
    <source>
        <dbReference type="ARBA" id="ARBA00022737"/>
    </source>
</evidence>
<proteinExistence type="predicted"/>
<dbReference type="Pfam" id="PF17100">
    <property type="entry name" value="NACHT_N"/>
    <property type="match status" value="1"/>
</dbReference>
<feature type="repeat" description="ANK" evidence="2">
    <location>
        <begin position="1078"/>
        <end position="1110"/>
    </location>
</feature>
<dbReference type="SMART" id="SM00248">
    <property type="entry name" value="ANK"/>
    <property type="match status" value="4"/>
</dbReference>
<dbReference type="PANTHER" id="PTHR10039">
    <property type="entry name" value="AMELOGENIN"/>
    <property type="match status" value="1"/>
</dbReference>
<protein>
    <submittedName>
        <fullName evidence="4">Ankyrin repeat protein</fullName>
    </submittedName>
</protein>
<feature type="domain" description="NACHT" evidence="3">
    <location>
        <begin position="292"/>
        <end position="435"/>
    </location>
</feature>
<keyword evidence="5" id="KW-1185">Reference proteome</keyword>